<protein>
    <submittedName>
        <fullName evidence="2">Glycosyl transferase, family 25</fullName>
    </submittedName>
</protein>
<dbReference type="AlphaFoldDB" id="A0A3B0SBJ1"/>
<dbReference type="GO" id="GO:0016740">
    <property type="term" value="F:transferase activity"/>
    <property type="evidence" value="ECO:0007669"/>
    <property type="project" value="UniProtKB-KW"/>
</dbReference>
<dbReference type="Pfam" id="PF01755">
    <property type="entry name" value="Glyco_transf_25"/>
    <property type="match status" value="1"/>
</dbReference>
<reference evidence="2" key="1">
    <citation type="submission" date="2018-06" db="EMBL/GenBank/DDBJ databases">
        <authorList>
            <person name="Zhirakovskaya E."/>
        </authorList>
    </citation>
    <scope>NUCLEOTIDE SEQUENCE</scope>
</reference>
<evidence type="ECO:0000313" key="2">
    <source>
        <dbReference type="EMBL" id="VAV97928.1"/>
    </source>
</evidence>
<proteinExistence type="predicted"/>
<dbReference type="EMBL" id="UOEH01000241">
    <property type="protein sequence ID" value="VAV97928.1"/>
    <property type="molecule type" value="Genomic_DNA"/>
</dbReference>
<gene>
    <name evidence="2" type="ORF">MNBD_ALPHA05-1893</name>
</gene>
<sequence length="234" mass="25657">MLDHYFNRIYIINLKSRSDRRREMADELARAGMSFDDSAVRLFSAVKPDDAGEFPSIGARGCFLSHLGILTDAAEGAAGPIAILEDDLELAQDFATRAPAVLDALGEKSWSIFYGGYEAGSFEAEGLNLVPPDLGLRTTHFICFNGPAIAPAKKYLEAILARPAGDAQGGPMHVDGAYSWLRKDNREMATYAAWPPLGNQRRSRSDIAGPRWFDRMPGLNKAAAVARRLLRSQR</sequence>
<dbReference type="CDD" id="cd06532">
    <property type="entry name" value="Glyco_transf_25"/>
    <property type="match status" value="1"/>
</dbReference>
<feature type="domain" description="Glycosyl transferase family 25" evidence="1">
    <location>
        <begin position="8"/>
        <end position="118"/>
    </location>
</feature>
<dbReference type="InterPro" id="IPR002654">
    <property type="entry name" value="Glyco_trans_25"/>
</dbReference>
<organism evidence="2">
    <name type="scientific">hydrothermal vent metagenome</name>
    <dbReference type="NCBI Taxonomy" id="652676"/>
    <lineage>
        <taxon>unclassified sequences</taxon>
        <taxon>metagenomes</taxon>
        <taxon>ecological metagenomes</taxon>
    </lineage>
</organism>
<accession>A0A3B0SBJ1</accession>
<name>A0A3B0SBJ1_9ZZZZ</name>
<keyword evidence="2" id="KW-0808">Transferase</keyword>
<evidence type="ECO:0000259" key="1">
    <source>
        <dbReference type="Pfam" id="PF01755"/>
    </source>
</evidence>